<proteinExistence type="inferred from homology"/>
<gene>
    <name evidence="2" type="ORF">MXF72_10860</name>
</gene>
<name>A0AAE9H4V5_ALCFA</name>
<dbReference type="PANTHER" id="PTHR42928">
    <property type="entry name" value="TRICARBOXYLATE-BINDING PROTEIN"/>
    <property type="match status" value="1"/>
</dbReference>
<dbReference type="PANTHER" id="PTHR42928:SF5">
    <property type="entry name" value="BLR1237 PROTEIN"/>
    <property type="match status" value="1"/>
</dbReference>
<organism evidence="2 3">
    <name type="scientific">Alcaligenes faecalis</name>
    <dbReference type="NCBI Taxonomy" id="511"/>
    <lineage>
        <taxon>Bacteria</taxon>
        <taxon>Pseudomonadati</taxon>
        <taxon>Pseudomonadota</taxon>
        <taxon>Betaproteobacteria</taxon>
        <taxon>Burkholderiales</taxon>
        <taxon>Alcaligenaceae</taxon>
        <taxon>Alcaligenes</taxon>
    </lineage>
</organism>
<dbReference type="Proteomes" id="UP000830925">
    <property type="component" value="Chromosome"/>
</dbReference>
<evidence type="ECO:0000313" key="3">
    <source>
        <dbReference type="Proteomes" id="UP000830925"/>
    </source>
</evidence>
<dbReference type="CDD" id="cd07012">
    <property type="entry name" value="PBP2_Bug_TTT"/>
    <property type="match status" value="1"/>
</dbReference>
<dbReference type="EMBL" id="CP095873">
    <property type="protein sequence ID" value="UPL19928.1"/>
    <property type="molecule type" value="Genomic_DNA"/>
</dbReference>
<dbReference type="InterPro" id="IPR042100">
    <property type="entry name" value="Bug_dom1"/>
</dbReference>
<evidence type="ECO:0000313" key="2">
    <source>
        <dbReference type="EMBL" id="UPL19928.1"/>
    </source>
</evidence>
<dbReference type="PIRSF" id="PIRSF017082">
    <property type="entry name" value="YflP"/>
    <property type="match status" value="1"/>
</dbReference>
<comment type="similarity">
    <text evidence="1">Belongs to the UPF0065 (bug) family.</text>
</comment>
<reference evidence="2" key="1">
    <citation type="submission" date="2022-04" db="EMBL/GenBank/DDBJ databases">
        <title>Genomic mining of Alcaligenes faecalis D334 producing ectoin and derivatives.</title>
        <authorList>
            <person name="Doan V.T."/>
            <person name="Quach N.T."/>
            <person name="Vu T.-H.-N."/>
            <person name="Phi Q.-T."/>
        </authorList>
    </citation>
    <scope>NUCLEOTIDE SEQUENCE</scope>
    <source>
        <strain evidence="2">D334</strain>
    </source>
</reference>
<protein>
    <submittedName>
        <fullName evidence="2">Tripartite tricarboxylate transporter substrate binding protein</fullName>
    </submittedName>
</protein>
<dbReference type="RefSeq" id="WP_247965570.1">
    <property type="nucleotide sequence ID" value="NZ_CP095873.1"/>
</dbReference>
<accession>A0AAE9H4V5</accession>
<dbReference type="InterPro" id="IPR005064">
    <property type="entry name" value="BUG"/>
</dbReference>
<dbReference type="AlphaFoldDB" id="A0AAE9H4V5"/>
<sequence length="338" mass="36005">MNRRMILKATGAGIAARLGVPVSSLGAVFATAPARAQQADTFPSGPVRIVVPVNPGGNADRIARMLAQNLAKLWQQTVIVDNVPGAHTSLGVNRVVRAAPNGHTLLSSGDQLAINAALGRKLPYSETEVRGVTRTIVNSQVLVVRPGLGVKHFDDYVALLKRQPGEVSAALPIGYGSIYHLAVEMLNQRLGTQTNNIPYAGGAPAMLDILGGHVDGALIDISGTIQNIQKRELIPLAVTSPERSKVLPDVPTFHELGVSDFVIESWQGVFVPRATPDKVVEVLNRDITAVLRSREFAEPLEEQGFVIAPDSAESLDQIVARDIALFRKVAATAGIKPE</sequence>
<dbReference type="Gene3D" id="3.40.190.150">
    <property type="entry name" value="Bordetella uptake gene, domain 1"/>
    <property type="match status" value="1"/>
</dbReference>
<dbReference type="SUPFAM" id="SSF53850">
    <property type="entry name" value="Periplasmic binding protein-like II"/>
    <property type="match status" value="1"/>
</dbReference>
<dbReference type="Pfam" id="PF03401">
    <property type="entry name" value="TctC"/>
    <property type="match status" value="1"/>
</dbReference>
<evidence type="ECO:0000256" key="1">
    <source>
        <dbReference type="ARBA" id="ARBA00006987"/>
    </source>
</evidence>
<dbReference type="Gene3D" id="3.40.190.10">
    <property type="entry name" value="Periplasmic binding protein-like II"/>
    <property type="match status" value="1"/>
</dbReference>